<accession>A0ACC3T304</accession>
<dbReference type="EMBL" id="MU971358">
    <property type="protein sequence ID" value="KAK9238256.1"/>
    <property type="molecule type" value="Genomic_DNA"/>
</dbReference>
<name>A0ACC3T304_LIPKO</name>
<sequence>MAPRLPTTVDFPSGTVVSINPPPAGTYLTHVILLLHGLGDTIKPFSTLASRLNLPRAAIIALQAPNPLPLDLDGFHWGDDIVFTKDPTTASGPSDDDEFLSPDAEFSKSRKFLGDIIQQVLEKKCGFTASMNVIVWGYGQGAMAALDIATCRMNLCAVISVGGWLPSCIRARDIIDLPRSTSVLLCGGDTKSNITDERVKQAEEIYNECRRIKLPMKGDHMPRNNDEMAPILRFLLRILVPDELEKQGYT</sequence>
<proteinExistence type="predicted"/>
<evidence type="ECO:0000313" key="2">
    <source>
        <dbReference type="Proteomes" id="UP001433508"/>
    </source>
</evidence>
<dbReference type="Proteomes" id="UP001433508">
    <property type="component" value="Unassembled WGS sequence"/>
</dbReference>
<reference evidence="2" key="1">
    <citation type="journal article" date="2024" name="Front. Bioeng. Biotechnol.">
        <title>Genome-scale model development and genomic sequencing of the oleaginous clade Lipomyces.</title>
        <authorList>
            <person name="Czajka J.J."/>
            <person name="Han Y."/>
            <person name="Kim J."/>
            <person name="Mondo S.J."/>
            <person name="Hofstad B.A."/>
            <person name="Robles A."/>
            <person name="Haridas S."/>
            <person name="Riley R."/>
            <person name="LaButti K."/>
            <person name="Pangilinan J."/>
            <person name="Andreopoulos W."/>
            <person name="Lipzen A."/>
            <person name="Yan J."/>
            <person name="Wang M."/>
            <person name="Ng V."/>
            <person name="Grigoriev I.V."/>
            <person name="Spatafora J.W."/>
            <person name="Magnuson J.K."/>
            <person name="Baker S.E."/>
            <person name="Pomraning K.R."/>
        </authorList>
    </citation>
    <scope>NUCLEOTIDE SEQUENCE [LARGE SCALE GENOMIC DNA]</scope>
    <source>
        <strain evidence="2">CBS 7786</strain>
    </source>
</reference>
<gene>
    <name evidence="1" type="ORF">V1525DRAFT_425577</name>
</gene>
<protein>
    <submittedName>
        <fullName evidence="1">Uncharacterized protein</fullName>
    </submittedName>
</protein>
<organism evidence="1 2">
    <name type="scientific">Lipomyces kononenkoae</name>
    <name type="common">Yeast</name>
    <dbReference type="NCBI Taxonomy" id="34357"/>
    <lineage>
        <taxon>Eukaryota</taxon>
        <taxon>Fungi</taxon>
        <taxon>Dikarya</taxon>
        <taxon>Ascomycota</taxon>
        <taxon>Saccharomycotina</taxon>
        <taxon>Lipomycetes</taxon>
        <taxon>Lipomycetales</taxon>
        <taxon>Lipomycetaceae</taxon>
        <taxon>Lipomyces</taxon>
    </lineage>
</organism>
<comment type="caution">
    <text evidence="1">The sequence shown here is derived from an EMBL/GenBank/DDBJ whole genome shotgun (WGS) entry which is preliminary data.</text>
</comment>
<keyword evidence="2" id="KW-1185">Reference proteome</keyword>
<evidence type="ECO:0000313" key="1">
    <source>
        <dbReference type="EMBL" id="KAK9238256.1"/>
    </source>
</evidence>